<dbReference type="Gene3D" id="3.90.190.10">
    <property type="entry name" value="Protein tyrosine phosphatase superfamily"/>
    <property type="match status" value="1"/>
</dbReference>
<dbReference type="EnsemblMetazoa" id="HelroT163608">
    <property type="protein sequence ID" value="HelroP163608"/>
    <property type="gene ID" value="HelroG163608"/>
</dbReference>
<protein>
    <submittedName>
        <fullName evidence="2 3">Uncharacterized protein</fullName>
    </submittedName>
</protein>
<dbReference type="EMBL" id="KB097495">
    <property type="protein sequence ID" value="ESN96536.1"/>
    <property type="molecule type" value="Genomic_DNA"/>
</dbReference>
<reference evidence="2 4" key="2">
    <citation type="journal article" date="2013" name="Nature">
        <title>Insights into bilaterian evolution from three spiralian genomes.</title>
        <authorList>
            <person name="Simakov O."/>
            <person name="Marletaz F."/>
            <person name="Cho S.J."/>
            <person name="Edsinger-Gonzales E."/>
            <person name="Havlak P."/>
            <person name="Hellsten U."/>
            <person name="Kuo D.H."/>
            <person name="Larsson T."/>
            <person name="Lv J."/>
            <person name="Arendt D."/>
            <person name="Savage R."/>
            <person name="Osoegawa K."/>
            <person name="de Jong P."/>
            <person name="Grimwood J."/>
            <person name="Chapman J.A."/>
            <person name="Shapiro H."/>
            <person name="Aerts A."/>
            <person name="Otillar R.P."/>
            <person name="Terry A.Y."/>
            <person name="Boore J.L."/>
            <person name="Grigoriev I.V."/>
            <person name="Lindberg D.R."/>
            <person name="Seaver E.C."/>
            <person name="Weisblat D.A."/>
            <person name="Putnam N.H."/>
            <person name="Rokhsar D.S."/>
        </authorList>
    </citation>
    <scope>NUCLEOTIDE SEQUENCE</scope>
</reference>
<dbReference type="STRING" id="6412.T1EUA0"/>
<dbReference type="InterPro" id="IPR029021">
    <property type="entry name" value="Prot-tyrosine_phosphatase-like"/>
</dbReference>
<keyword evidence="4" id="KW-1185">Reference proteome</keyword>
<dbReference type="GeneID" id="20200150"/>
<feature type="compositionally biased region" description="Basic and acidic residues" evidence="1">
    <location>
        <begin position="131"/>
        <end position="143"/>
    </location>
</feature>
<dbReference type="OrthoDB" id="200924at2759"/>
<dbReference type="Proteomes" id="UP000015101">
    <property type="component" value="Unassembled WGS sequence"/>
</dbReference>
<proteinExistence type="predicted"/>
<dbReference type="AlphaFoldDB" id="T1EUA0"/>
<feature type="compositionally biased region" description="Low complexity" evidence="1">
    <location>
        <begin position="177"/>
        <end position="203"/>
    </location>
</feature>
<name>T1EUA0_HELRO</name>
<reference evidence="4" key="1">
    <citation type="submission" date="2012-12" db="EMBL/GenBank/DDBJ databases">
        <authorList>
            <person name="Hellsten U."/>
            <person name="Grimwood J."/>
            <person name="Chapman J.A."/>
            <person name="Shapiro H."/>
            <person name="Aerts A."/>
            <person name="Otillar R.P."/>
            <person name="Terry A.Y."/>
            <person name="Boore J.L."/>
            <person name="Simakov O."/>
            <person name="Marletaz F."/>
            <person name="Cho S.-J."/>
            <person name="Edsinger-Gonzales E."/>
            <person name="Havlak P."/>
            <person name="Kuo D.-H."/>
            <person name="Larsson T."/>
            <person name="Lv J."/>
            <person name="Arendt D."/>
            <person name="Savage R."/>
            <person name="Osoegawa K."/>
            <person name="de Jong P."/>
            <person name="Lindberg D.R."/>
            <person name="Seaver E.C."/>
            <person name="Weisblat D.A."/>
            <person name="Putnam N.H."/>
            <person name="Grigoriev I.V."/>
            <person name="Rokhsar D.S."/>
        </authorList>
    </citation>
    <scope>NUCLEOTIDE SEQUENCE</scope>
</reference>
<accession>T1EUA0</accession>
<evidence type="ECO:0000313" key="2">
    <source>
        <dbReference type="EMBL" id="ESN96536.1"/>
    </source>
</evidence>
<feature type="region of interest" description="Disordered" evidence="1">
    <location>
        <begin position="124"/>
        <end position="203"/>
    </location>
</feature>
<sequence length="203" mass="22984">MTRLDQTFKTSLEYWKKVKLSKSGGFFAIYSSTSDHFLLLNLTEVFRVRGFLTVSYLVQMVFLTVKMVLNTFREARPPGIYEQDCLDEICKRLGEMECIPKALALPSRGPVLEDAANIMTASIGKSASSKHGSEEHIRSHDQNDSTSGERPPAKKKLNNNYHFKYPPFNDDDPHVHTNIINNNTLNNIKNDNNNNDNNSAKST</sequence>
<dbReference type="GO" id="GO:0006370">
    <property type="term" value="P:7-methylguanosine mRNA capping"/>
    <property type="evidence" value="ECO:0000318"/>
    <property type="project" value="GO_Central"/>
</dbReference>
<evidence type="ECO:0000313" key="3">
    <source>
        <dbReference type="EnsemblMetazoa" id="HelroP163608"/>
    </source>
</evidence>
<organism evidence="3 4">
    <name type="scientific">Helobdella robusta</name>
    <name type="common">Californian leech</name>
    <dbReference type="NCBI Taxonomy" id="6412"/>
    <lineage>
        <taxon>Eukaryota</taxon>
        <taxon>Metazoa</taxon>
        <taxon>Spiralia</taxon>
        <taxon>Lophotrochozoa</taxon>
        <taxon>Annelida</taxon>
        <taxon>Clitellata</taxon>
        <taxon>Hirudinea</taxon>
        <taxon>Rhynchobdellida</taxon>
        <taxon>Glossiphoniidae</taxon>
        <taxon>Helobdella</taxon>
    </lineage>
</organism>
<gene>
    <name evidence="3" type="primary">20200150</name>
    <name evidence="2" type="ORF">HELRODRAFT_163608</name>
</gene>
<dbReference type="KEGG" id="hro:HELRODRAFT_163608"/>
<dbReference type="HOGENOM" id="CLU_1350205_0_0_1"/>
<dbReference type="EMBL" id="AMQM01001406">
    <property type="status" value="NOT_ANNOTATED_CDS"/>
    <property type="molecule type" value="Genomic_DNA"/>
</dbReference>
<evidence type="ECO:0000256" key="1">
    <source>
        <dbReference type="SAM" id="MobiDB-lite"/>
    </source>
</evidence>
<dbReference type="GO" id="GO:0004484">
    <property type="term" value="F:mRNA guanylyltransferase activity"/>
    <property type="evidence" value="ECO:0000318"/>
    <property type="project" value="GO_Central"/>
</dbReference>
<dbReference type="CTD" id="20200150"/>
<evidence type="ECO:0000313" key="4">
    <source>
        <dbReference type="Proteomes" id="UP000015101"/>
    </source>
</evidence>
<reference evidence="3" key="3">
    <citation type="submission" date="2015-06" db="UniProtKB">
        <authorList>
            <consortium name="EnsemblMetazoa"/>
        </authorList>
    </citation>
    <scope>IDENTIFICATION</scope>
</reference>
<dbReference type="RefSeq" id="XP_009025686.1">
    <property type="nucleotide sequence ID" value="XM_009027438.1"/>
</dbReference>
<dbReference type="InParanoid" id="T1EUA0"/>